<dbReference type="Gene3D" id="3.20.20.140">
    <property type="entry name" value="Metal-dependent hydrolases"/>
    <property type="match status" value="1"/>
</dbReference>
<protein>
    <recommendedName>
        <fullName evidence="2">protein-tyrosine-phosphatase</fullName>
        <ecNumber evidence="2">3.1.3.48</ecNumber>
    </recommendedName>
</protein>
<keyword evidence="3" id="KW-0378">Hydrolase</keyword>
<proteinExistence type="inferred from homology"/>
<evidence type="ECO:0000313" key="7">
    <source>
        <dbReference type="Proteomes" id="UP000285120"/>
    </source>
</evidence>
<dbReference type="OrthoDB" id="9788539at2"/>
<gene>
    <name evidence="6" type="ORF">ATL39_0536</name>
</gene>
<reference evidence="6 7" key="1">
    <citation type="submission" date="2018-09" db="EMBL/GenBank/DDBJ databases">
        <title>Genomic Encyclopedia of Archaeal and Bacterial Type Strains, Phase II (KMG-II): from individual species to whole genera.</title>
        <authorList>
            <person name="Goeker M."/>
        </authorList>
    </citation>
    <scope>NUCLEOTIDE SEQUENCE [LARGE SCALE GENOMIC DNA]</scope>
    <source>
        <strain evidence="6 7">DSM 17008</strain>
    </source>
</reference>
<comment type="caution">
    <text evidence="6">The sequence shown here is derived from an EMBL/GenBank/DDBJ whole genome shotgun (WGS) entry which is preliminary data.</text>
</comment>
<accession>A0A419V8G0</accession>
<dbReference type="GO" id="GO:0030145">
    <property type="term" value="F:manganese ion binding"/>
    <property type="evidence" value="ECO:0007669"/>
    <property type="project" value="InterPro"/>
</dbReference>
<keyword evidence="7" id="KW-1185">Reference proteome</keyword>
<dbReference type="InterPro" id="IPR016667">
    <property type="entry name" value="Caps_polysacc_synth_CpsB/CapC"/>
</dbReference>
<comment type="similarity">
    <text evidence="1">Belongs to the metallo-dependent hydrolases superfamily. CpsB/CapC family.</text>
</comment>
<evidence type="ECO:0000256" key="4">
    <source>
        <dbReference type="ARBA" id="ARBA00022912"/>
    </source>
</evidence>
<evidence type="ECO:0000256" key="1">
    <source>
        <dbReference type="ARBA" id="ARBA00005750"/>
    </source>
</evidence>
<dbReference type="EC" id="3.1.3.48" evidence="2"/>
<comment type="catalytic activity">
    <reaction evidence="5">
        <text>O-phospho-L-tyrosyl-[protein] + H2O = L-tyrosyl-[protein] + phosphate</text>
        <dbReference type="Rhea" id="RHEA:10684"/>
        <dbReference type="Rhea" id="RHEA-COMP:10136"/>
        <dbReference type="Rhea" id="RHEA-COMP:20101"/>
        <dbReference type="ChEBI" id="CHEBI:15377"/>
        <dbReference type="ChEBI" id="CHEBI:43474"/>
        <dbReference type="ChEBI" id="CHEBI:46858"/>
        <dbReference type="ChEBI" id="CHEBI:61978"/>
        <dbReference type="EC" id="3.1.3.48"/>
    </reaction>
</comment>
<dbReference type="PANTHER" id="PTHR39181:SF1">
    <property type="entry name" value="TYROSINE-PROTEIN PHOSPHATASE YWQE"/>
    <property type="match status" value="1"/>
</dbReference>
<dbReference type="PANTHER" id="PTHR39181">
    <property type="entry name" value="TYROSINE-PROTEIN PHOSPHATASE YWQE"/>
    <property type="match status" value="1"/>
</dbReference>
<sequence length="208" mass="23328">MAGSDSSHNGVSLTERQKRLKETLGKPLSEEAVYHPGIGTNVYKVDFEDYAVYVNETRYAYIDIASTEMVSGMEKVLYDLELAGYYPVIMYPELAEVLLSHETPLYRLVRKGCLGMISAASIAGRNRSKTQMVAMNMIRGNLAHFMHSPEGKEDELEAAYAKVESKIGKETAASLRDNRGRVLADDHVEVDLPGKIDYMKKPKWRLFG</sequence>
<evidence type="ECO:0000256" key="3">
    <source>
        <dbReference type="ARBA" id="ARBA00022801"/>
    </source>
</evidence>
<dbReference type="Proteomes" id="UP000285120">
    <property type="component" value="Unassembled WGS sequence"/>
</dbReference>
<evidence type="ECO:0000313" key="6">
    <source>
        <dbReference type="EMBL" id="RKD76320.1"/>
    </source>
</evidence>
<dbReference type="Pfam" id="PF19567">
    <property type="entry name" value="CpsB_CapC"/>
    <property type="match status" value="1"/>
</dbReference>
<dbReference type="GO" id="GO:0004725">
    <property type="term" value="F:protein tyrosine phosphatase activity"/>
    <property type="evidence" value="ECO:0007669"/>
    <property type="project" value="UniProtKB-EC"/>
</dbReference>
<evidence type="ECO:0000256" key="2">
    <source>
        <dbReference type="ARBA" id="ARBA00013064"/>
    </source>
</evidence>
<dbReference type="RefSeq" id="WP_120191733.1">
    <property type="nucleotide sequence ID" value="NZ_RAPK01000006.1"/>
</dbReference>
<dbReference type="EMBL" id="RAPK01000006">
    <property type="protein sequence ID" value="RKD76320.1"/>
    <property type="molecule type" value="Genomic_DNA"/>
</dbReference>
<dbReference type="AlphaFoldDB" id="A0A419V8G0"/>
<organism evidence="6 7">
    <name type="scientific">Sinobaca qinghaiensis</name>
    <dbReference type="NCBI Taxonomy" id="342944"/>
    <lineage>
        <taxon>Bacteria</taxon>
        <taxon>Bacillati</taxon>
        <taxon>Bacillota</taxon>
        <taxon>Bacilli</taxon>
        <taxon>Bacillales</taxon>
        <taxon>Sporolactobacillaceae</taxon>
        <taxon>Sinobaca</taxon>
    </lineage>
</organism>
<name>A0A419V8G0_9BACL</name>
<evidence type="ECO:0000256" key="5">
    <source>
        <dbReference type="ARBA" id="ARBA00051722"/>
    </source>
</evidence>
<keyword evidence="4" id="KW-0904">Protein phosphatase</keyword>